<dbReference type="SUPFAM" id="SSF52540">
    <property type="entry name" value="P-loop containing nucleoside triphosphate hydrolases"/>
    <property type="match status" value="1"/>
</dbReference>
<dbReference type="SMART" id="SM00534">
    <property type="entry name" value="MUTSac"/>
    <property type="match status" value="1"/>
</dbReference>
<keyword evidence="4" id="KW-0812">Transmembrane</keyword>
<dbReference type="GO" id="GO:0005524">
    <property type="term" value="F:ATP binding"/>
    <property type="evidence" value="ECO:0007669"/>
    <property type="project" value="UniProtKB-KW"/>
</dbReference>
<keyword evidence="1" id="KW-0547">Nucleotide-binding</keyword>
<reference evidence="6" key="1">
    <citation type="submission" date="2018-05" db="EMBL/GenBank/DDBJ databases">
        <authorList>
            <person name="Lanie J.A."/>
            <person name="Ng W.-L."/>
            <person name="Kazmierczak K.M."/>
            <person name="Andrzejewski T.M."/>
            <person name="Davidsen T.M."/>
            <person name="Wayne K.J."/>
            <person name="Tettelin H."/>
            <person name="Glass J.I."/>
            <person name="Rusch D."/>
            <person name="Podicherti R."/>
            <person name="Tsui H.-C.T."/>
            <person name="Winkler M.E."/>
        </authorList>
    </citation>
    <scope>NUCLEOTIDE SEQUENCE</scope>
</reference>
<dbReference type="Gene3D" id="3.40.50.300">
    <property type="entry name" value="P-loop containing nucleotide triphosphate hydrolases"/>
    <property type="match status" value="1"/>
</dbReference>
<dbReference type="GO" id="GO:0030983">
    <property type="term" value="F:mismatched DNA binding"/>
    <property type="evidence" value="ECO:0007669"/>
    <property type="project" value="InterPro"/>
</dbReference>
<name>A0A381XPN4_9ZZZZ</name>
<organism evidence="6">
    <name type="scientific">marine metagenome</name>
    <dbReference type="NCBI Taxonomy" id="408172"/>
    <lineage>
        <taxon>unclassified sequences</taxon>
        <taxon>metagenomes</taxon>
        <taxon>ecological metagenomes</taxon>
    </lineage>
</organism>
<dbReference type="InterPro" id="IPR027417">
    <property type="entry name" value="P-loop_NTPase"/>
</dbReference>
<feature type="transmembrane region" description="Helical" evidence="4">
    <location>
        <begin position="175"/>
        <end position="194"/>
    </location>
</feature>
<dbReference type="SUPFAM" id="SSF48334">
    <property type="entry name" value="DNA repair protein MutS, domain III"/>
    <property type="match status" value="1"/>
</dbReference>
<keyword evidence="4" id="KW-1133">Transmembrane helix</keyword>
<dbReference type="EMBL" id="UINC01015771">
    <property type="protein sequence ID" value="SVA66167.1"/>
    <property type="molecule type" value="Genomic_DNA"/>
</dbReference>
<dbReference type="GO" id="GO:0006298">
    <property type="term" value="P:mismatch repair"/>
    <property type="evidence" value="ECO:0007669"/>
    <property type="project" value="InterPro"/>
</dbReference>
<proteinExistence type="predicted"/>
<dbReference type="PANTHER" id="PTHR11361">
    <property type="entry name" value="DNA MISMATCH REPAIR PROTEIN MUTS FAMILY MEMBER"/>
    <property type="match status" value="1"/>
</dbReference>
<keyword evidence="3" id="KW-0238">DNA-binding</keyword>
<gene>
    <name evidence="6" type="ORF">METZ01_LOCUS119021</name>
</gene>
<evidence type="ECO:0000256" key="3">
    <source>
        <dbReference type="ARBA" id="ARBA00023125"/>
    </source>
</evidence>
<sequence>ETFYTDLNVFNDNSVFNAINKTKTIFGEIKLGILLYSPIDDIIKLQKRQNIIKQLSLVYKNINPILNNIKKRENDILWLLKEKNEEETEYINSVYCTNNWLKWVNDSSFLLNLIHYYNVIFTPFSALVSPFISIILAFIIFRFVLGIKIGIFKFYRCFKMGLNSSFSFLGPQYEMISQIIYFILYVVSGYKSIVNSQTRMDKCKLIHKKLSSVHCLLDSIVSINLILKKIGIFEYFWNSSLEKDLNIIKENFNISRNYKFFQNWGNVLITFSKLDKYRNNISNLMYFIGNIDSMLSITKIKMKKQVCFTNFLKESKPLININGMLHPILINKNHFLNDLNLQNNKNILLFGPNASGKSLLIKSLVLNVLLSQTLTISCANNMDITPFSVLNTYLNIPDIVGKESLFEAEVHRCKDYISRIKNLSNNKFALTIFDELFSSTNYYEGLSTSYAICKYLSKYSNCINIITTHFHKLCKLEKEGAFKCYKMKITQEKDGKIKFHYKLKRGISKKKLAIELLRMKGLDKEIINCALKFYDKMFKIKKKIRIEKKNILINKSNK</sequence>
<dbReference type="GO" id="GO:0140664">
    <property type="term" value="F:ATP-dependent DNA damage sensor activity"/>
    <property type="evidence" value="ECO:0007669"/>
    <property type="project" value="InterPro"/>
</dbReference>
<dbReference type="AlphaFoldDB" id="A0A381XPN4"/>
<dbReference type="InterPro" id="IPR000432">
    <property type="entry name" value="DNA_mismatch_repair_MutS_C"/>
</dbReference>
<keyword evidence="4" id="KW-0472">Membrane</keyword>
<evidence type="ECO:0000313" key="6">
    <source>
        <dbReference type="EMBL" id="SVA66167.1"/>
    </source>
</evidence>
<keyword evidence="2" id="KW-0067">ATP-binding</keyword>
<dbReference type="InterPro" id="IPR036187">
    <property type="entry name" value="DNA_mismatch_repair_MutS_sf"/>
</dbReference>
<feature type="non-terminal residue" evidence="6">
    <location>
        <position position="1"/>
    </location>
</feature>
<dbReference type="Pfam" id="PF00488">
    <property type="entry name" value="MutS_V"/>
    <property type="match status" value="1"/>
</dbReference>
<evidence type="ECO:0000256" key="2">
    <source>
        <dbReference type="ARBA" id="ARBA00022840"/>
    </source>
</evidence>
<dbReference type="PANTHER" id="PTHR11361:SF34">
    <property type="entry name" value="DNA MISMATCH REPAIR PROTEIN MSH1, MITOCHONDRIAL"/>
    <property type="match status" value="1"/>
</dbReference>
<feature type="transmembrane region" description="Helical" evidence="4">
    <location>
        <begin position="215"/>
        <end position="237"/>
    </location>
</feature>
<evidence type="ECO:0000259" key="5">
    <source>
        <dbReference type="SMART" id="SM00534"/>
    </source>
</evidence>
<feature type="domain" description="DNA mismatch repair proteins mutS family" evidence="5">
    <location>
        <begin position="344"/>
        <end position="535"/>
    </location>
</feature>
<dbReference type="Gene3D" id="1.10.1420.10">
    <property type="match status" value="1"/>
</dbReference>
<evidence type="ECO:0000256" key="1">
    <source>
        <dbReference type="ARBA" id="ARBA00022741"/>
    </source>
</evidence>
<accession>A0A381XPN4</accession>
<protein>
    <recommendedName>
        <fullName evidence="5">DNA mismatch repair proteins mutS family domain-containing protein</fullName>
    </recommendedName>
</protein>
<feature type="transmembrane region" description="Helical" evidence="4">
    <location>
        <begin position="135"/>
        <end position="155"/>
    </location>
</feature>
<evidence type="ECO:0000256" key="4">
    <source>
        <dbReference type="SAM" id="Phobius"/>
    </source>
</evidence>
<dbReference type="InterPro" id="IPR045076">
    <property type="entry name" value="MutS"/>
</dbReference>